<accession>A0AAN9AP11</accession>
<dbReference type="AlphaFoldDB" id="A0AAN9AP11"/>
<reference evidence="1 2" key="1">
    <citation type="submission" date="2024-02" db="EMBL/GenBank/DDBJ databases">
        <title>Chromosome-scale genome assembly of the rough periwinkle Littorina saxatilis.</title>
        <authorList>
            <person name="De Jode A."/>
            <person name="Faria R."/>
            <person name="Formenti G."/>
            <person name="Sims Y."/>
            <person name="Smith T.P."/>
            <person name="Tracey A."/>
            <person name="Wood J.M.D."/>
            <person name="Zagrodzka Z.B."/>
            <person name="Johannesson K."/>
            <person name="Butlin R.K."/>
            <person name="Leder E.H."/>
        </authorList>
    </citation>
    <scope>NUCLEOTIDE SEQUENCE [LARGE SCALE GENOMIC DNA]</scope>
    <source>
        <strain evidence="1">Snail1</strain>
        <tissue evidence="1">Muscle</tissue>
    </source>
</reference>
<dbReference type="Proteomes" id="UP001374579">
    <property type="component" value="Unassembled WGS sequence"/>
</dbReference>
<keyword evidence="2" id="KW-1185">Reference proteome</keyword>
<protein>
    <submittedName>
        <fullName evidence="1">Uncharacterized protein</fullName>
    </submittedName>
</protein>
<sequence>MCTISERDFTQNKWSCAPSQRGILQRISDHVHHLREGFNLDTSVVVHIIIYPTHNLDTSVVVHIITCTTHNLDTSVVVHIITCTTHNLDTSVVVHIITYPTYNLDTSSLTPHTTWTHL</sequence>
<name>A0AAN9AP11_9CAEN</name>
<evidence type="ECO:0000313" key="2">
    <source>
        <dbReference type="Proteomes" id="UP001374579"/>
    </source>
</evidence>
<comment type="caution">
    <text evidence="1">The sequence shown here is derived from an EMBL/GenBank/DDBJ whole genome shotgun (WGS) entry which is preliminary data.</text>
</comment>
<dbReference type="EMBL" id="JBAMIC010000024">
    <property type="protein sequence ID" value="KAK7090295.1"/>
    <property type="molecule type" value="Genomic_DNA"/>
</dbReference>
<gene>
    <name evidence="1" type="ORF">V1264_010110</name>
</gene>
<evidence type="ECO:0000313" key="1">
    <source>
        <dbReference type="EMBL" id="KAK7090295.1"/>
    </source>
</evidence>
<proteinExistence type="predicted"/>
<organism evidence="1 2">
    <name type="scientific">Littorina saxatilis</name>
    <dbReference type="NCBI Taxonomy" id="31220"/>
    <lineage>
        <taxon>Eukaryota</taxon>
        <taxon>Metazoa</taxon>
        <taxon>Spiralia</taxon>
        <taxon>Lophotrochozoa</taxon>
        <taxon>Mollusca</taxon>
        <taxon>Gastropoda</taxon>
        <taxon>Caenogastropoda</taxon>
        <taxon>Littorinimorpha</taxon>
        <taxon>Littorinoidea</taxon>
        <taxon>Littorinidae</taxon>
        <taxon>Littorina</taxon>
    </lineage>
</organism>